<proteinExistence type="predicted"/>
<name>A0A7W7W4B5_9ACTN</name>
<reference evidence="1 2" key="1">
    <citation type="submission" date="2020-08" db="EMBL/GenBank/DDBJ databases">
        <title>Sequencing the genomes of 1000 actinobacteria strains.</title>
        <authorList>
            <person name="Klenk H.-P."/>
        </authorList>
    </citation>
    <scope>NUCLEOTIDE SEQUENCE [LARGE SCALE GENOMIC DNA]</scope>
    <source>
        <strain evidence="1 2">DSM 102030</strain>
    </source>
</reference>
<accession>A0A7W7W4B5</accession>
<protein>
    <submittedName>
        <fullName evidence="1">Uncharacterized protein</fullName>
    </submittedName>
</protein>
<evidence type="ECO:0000313" key="2">
    <source>
        <dbReference type="Proteomes" id="UP000523007"/>
    </source>
</evidence>
<gene>
    <name evidence="1" type="ORF">F4561_004436</name>
</gene>
<keyword evidence="2" id="KW-1185">Reference proteome</keyword>
<dbReference type="EMBL" id="JACHJT010000001">
    <property type="protein sequence ID" value="MBB4933616.1"/>
    <property type="molecule type" value="Genomic_DNA"/>
</dbReference>
<dbReference type="Proteomes" id="UP000523007">
    <property type="component" value="Unassembled WGS sequence"/>
</dbReference>
<dbReference type="AlphaFoldDB" id="A0A7W7W4B5"/>
<comment type="caution">
    <text evidence="1">The sequence shown here is derived from an EMBL/GenBank/DDBJ whole genome shotgun (WGS) entry which is preliminary data.</text>
</comment>
<organism evidence="1 2">
    <name type="scientific">Lipingzhangella halophila</name>
    <dbReference type="NCBI Taxonomy" id="1783352"/>
    <lineage>
        <taxon>Bacteria</taxon>
        <taxon>Bacillati</taxon>
        <taxon>Actinomycetota</taxon>
        <taxon>Actinomycetes</taxon>
        <taxon>Streptosporangiales</taxon>
        <taxon>Nocardiopsidaceae</taxon>
        <taxon>Lipingzhangella</taxon>
    </lineage>
</organism>
<evidence type="ECO:0000313" key="1">
    <source>
        <dbReference type="EMBL" id="MBB4933616.1"/>
    </source>
</evidence>
<dbReference type="RefSeq" id="WP_184581199.1">
    <property type="nucleotide sequence ID" value="NZ_JACHJT010000001.1"/>
</dbReference>
<sequence length="116" mass="12280">MNPPVPRPRTGAPAAVRADPEFRNVALLIDGREYVFSVGTADISAAVELLEGWADTCRLAAATLRRCHARLQAEQRAQAEIASAGGPMRACALCDSPNAAPRTACHWCGNPLGRVS</sequence>